<dbReference type="EMBL" id="GL883125">
    <property type="protein sequence ID" value="EGG03280.1"/>
    <property type="molecule type" value="Genomic_DNA"/>
</dbReference>
<dbReference type="GeneID" id="18930487"/>
<dbReference type="OrthoDB" id="10487255at2759"/>
<dbReference type="AlphaFoldDB" id="F4RWG6"/>
<proteinExistence type="predicted"/>
<feature type="region of interest" description="Disordered" evidence="1">
    <location>
        <begin position="80"/>
        <end position="142"/>
    </location>
</feature>
<dbReference type="VEuPathDB" id="FungiDB:MELLADRAFT_65719"/>
<dbReference type="KEGG" id="mlr:MELLADRAFT_65719"/>
<evidence type="ECO:0000256" key="1">
    <source>
        <dbReference type="SAM" id="MobiDB-lite"/>
    </source>
</evidence>
<protein>
    <recommendedName>
        <fullName evidence="5">Secreted protein</fullName>
    </recommendedName>
</protein>
<evidence type="ECO:0000313" key="4">
    <source>
        <dbReference type="Proteomes" id="UP000001072"/>
    </source>
</evidence>
<evidence type="ECO:0000256" key="2">
    <source>
        <dbReference type="SAM" id="SignalP"/>
    </source>
</evidence>
<evidence type="ECO:0008006" key="5">
    <source>
        <dbReference type="Google" id="ProtNLM"/>
    </source>
</evidence>
<keyword evidence="4" id="KW-1185">Reference proteome</keyword>
<dbReference type="HOGENOM" id="CLU_432823_0_0_1"/>
<dbReference type="RefSeq" id="XP_007413415.1">
    <property type="nucleotide sequence ID" value="XM_007413353.1"/>
</dbReference>
<feature type="signal peptide" evidence="2">
    <location>
        <begin position="1"/>
        <end position="20"/>
    </location>
</feature>
<dbReference type="Proteomes" id="UP000001072">
    <property type="component" value="Unassembled WGS sequence"/>
</dbReference>
<dbReference type="InParanoid" id="F4RWG6"/>
<reference evidence="4" key="1">
    <citation type="journal article" date="2011" name="Proc. Natl. Acad. Sci. U.S.A.">
        <title>Obligate biotrophy features unraveled by the genomic analysis of rust fungi.</title>
        <authorList>
            <person name="Duplessis S."/>
            <person name="Cuomo C.A."/>
            <person name="Lin Y.-C."/>
            <person name="Aerts A."/>
            <person name="Tisserant E."/>
            <person name="Veneault-Fourrey C."/>
            <person name="Joly D.L."/>
            <person name="Hacquard S."/>
            <person name="Amselem J."/>
            <person name="Cantarel B.L."/>
            <person name="Chiu R."/>
            <person name="Coutinho P.M."/>
            <person name="Feau N."/>
            <person name="Field M."/>
            <person name="Frey P."/>
            <person name="Gelhaye E."/>
            <person name="Goldberg J."/>
            <person name="Grabherr M.G."/>
            <person name="Kodira C.D."/>
            <person name="Kohler A."/>
            <person name="Kuees U."/>
            <person name="Lindquist E.A."/>
            <person name="Lucas S.M."/>
            <person name="Mago R."/>
            <person name="Mauceli E."/>
            <person name="Morin E."/>
            <person name="Murat C."/>
            <person name="Pangilinan J.L."/>
            <person name="Park R."/>
            <person name="Pearson M."/>
            <person name="Quesneville H."/>
            <person name="Rouhier N."/>
            <person name="Sakthikumar S."/>
            <person name="Salamov A.A."/>
            <person name="Schmutz J."/>
            <person name="Selles B."/>
            <person name="Shapiro H."/>
            <person name="Tanguay P."/>
            <person name="Tuskan G.A."/>
            <person name="Henrissat B."/>
            <person name="Van de Peer Y."/>
            <person name="Rouze P."/>
            <person name="Ellis J.G."/>
            <person name="Dodds P.N."/>
            <person name="Schein J.E."/>
            <person name="Zhong S."/>
            <person name="Hamelin R.C."/>
            <person name="Grigoriev I.V."/>
            <person name="Szabo L.J."/>
            <person name="Martin F."/>
        </authorList>
    </citation>
    <scope>NUCLEOTIDE SEQUENCE [LARGE SCALE GENOMIC DNA]</scope>
    <source>
        <strain evidence="4">98AG31 / pathotype 3-4-7</strain>
    </source>
</reference>
<gene>
    <name evidence="3" type="ORF">MELLADRAFT_65719</name>
</gene>
<feature type="compositionally biased region" description="Polar residues" evidence="1">
    <location>
        <begin position="122"/>
        <end position="132"/>
    </location>
</feature>
<feature type="chain" id="PRO_5003321828" description="Secreted protein" evidence="2">
    <location>
        <begin position="21"/>
        <end position="632"/>
    </location>
</feature>
<keyword evidence="2" id="KW-0732">Signal</keyword>
<evidence type="ECO:0000313" key="3">
    <source>
        <dbReference type="EMBL" id="EGG03280.1"/>
    </source>
</evidence>
<name>F4RWG6_MELLP</name>
<organism evidence="4">
    <name type="scientific">Melampsora larici-populina (strain 98AG31 / pathotype 3-4-7)</name>
    <name type="common">Poplar leaf rust fungus</name>
    <dbReference type="NCBI Taxonomy" id="747676"/>
    <lineage>
        <taxon>Eukaryota</taxon>
        <taxon>Fungi</taxon>
        <taxon>Dikarya</taxon>
        <taxon>Basidiomycota</taxon>
        <taxon>Pucciniomycotina</taxon>
        <taxon>Pucciniomycetes</taxon>
        <taxon>Pucciniales</taxon>
        <taxon>Melampsoraceae</taxon>
        <taxon>Melampsora</taxon>
    </lineage>
</organism>
<sequence length="632" mass="71294">MVIKQVSLIWLCFLSHTILSSITRDFIQLGNEDKSSPHPRRLHDFLHTNNAKNPDGTVTLLDQLDNTAGSTRAREVIVLDDSDSNSDPGPSLKFFSGPNAQKKRDREHGTAIPSSKAKRISKNSSRLETGSINPEKASHPGLGQSYKALRAVSRFIPTMASRAQDQIKAHKDVFDDMSGVWTYVDSMIKPILEHSLPGADPQAHESLTSWKFKNIIFPLFIDGIIRVQMELDKGKEYMLQRDTAIKANFFFKREVIMALGKSAERWNLKPYVINDLHRFRQGWDDVKIDGKDSMILVCEFTSPYDQFLLIAWKLVEKWVSGYKPDWRARLGVNKVDDLFKIHIKALINEHKEPIKMHEYEQNFGWPQSTYTLRKEYIMQHTSPNLNVNSQMQKSVRPQNQQGGQSPEDLHYLSLQLKPQNSATSTMFNVLSQQKQSSPLVDYTSSFQPATLHSTNPHQTSPINEKLSLNDWGSVSEKELNYLTLALGPMHNHEVLDGMIDGHDHIIHATPSVSSHSGPSGPEIPNSPLLSGVSMLSDHLSSEEQDAVVGLTALGHTSLAENGPTYRAEHVEGALDDIKNLVLDHFKVHPVKNIYQAAQREKLMVDYNNVIKCLRAARIPRSSREGVVKEVLR</sequence>
<accession>F4RWG6</accession>